<feature type="chain" id="PRO_5006622405" description="Membrane-associated protein" evidence="1">
    <location>
        <begin position="26"/>
        <end position="147"/>
    </location>
</feature>
<organism evidence="2 3">
    <name type="scientific">Bodo saltans</name>
    <name type="common">Flagellated protozoan</name>
    <dbReference type="NCBI Taxonomy" id="75058"/>
    <lineage>
        <taxon>Eukaryota</taxon>
        <taxon>Discoba</taxon>
        <taxon>Euglenozoa</taxon>
        <taxon>Kinetoplastea</taxon>
        <taxon>Metakinetoplastina</taxon>
        <taxon>Eubodonida</taxon>
        <taxon>Bodonidae</taxon>
        <taxon>Bodo</taxon>
    </lineage>
</organism>
<protein>
    <recommendedName>
        <fullName evidence="4">Membrane-associated protein</fullName>
    </recommendedName>
</protein>
<proteinExistence type="predicted"/>
<dbReference type="EMBL" id="CYKH01001604">
    <property type="protein sequence ID" value="CUG87953.1"/>
    <property type="molecule type" value="Genomic_DNA"/>
</dbReference>
<evidence type="ECO:0000256" key="1">
    <source>
        <dbReference type="SAM" id="SignalP"/>
    </source>
</evidence>
<evidence type="ECO:0000313" key="2">
    <source>
        <dbReference type="EMBL" id="CUG87953.1"/>
    </source>
</evidence>
<keyword evidence="3" id="KW-1185">Reference proteome</keyword>
<accession>A0A0S4JEV2</accession>
<feature type="signal peptide" evidence="1">
    <location>
        <begin position="1"/>
        <end position="25"/>
    </location>
</feature>
<gene>
    <name evidence="2" type="ORF">BSAL_12850</name>
</gene>
<dbReference type="Proteomes" id="UP000051952">
    <property type="component" value="Unassembled WGS sequence"/>
</dbReference>
<sequence length="147" mass="15644">MSFISTMALLLIAFAVISCTGQSFAGSFCGTTANNVLTLNFTFPNPSGYFGNATFSMIDFQSETFPGCPAEEYQYTPANSVTTSTPVPLGQITFASMTTTTGCMATQLQLMWITGFTITALGATYNASEAESMIFQAGAYSMPLNRC</sequence>
<name>A0A0S4JEV2_BODSA</name>
<dbReference type="VEuPathDB" id="TriTrypDB:BSAL_12850"/>
<reference evidence="3" key="1">
    <citation type="submission" date="2015-09" db="EMBL/GenBank/DDBJ databases">
        <authorList>
            <consortium name="Pathogen Informatics"/>
        </authorList>
    </citation>
    <scope>NUCLEOTIDE SEQUENCE [LARGE SCALE GENOMIC DNA]</scope>
    <source>
        <strain evidence="3">Lake Konstanz</strain>
    </source>
</reference>
<evidence type="ECO:0000313" key="3">
    <source>
        <dbReference type="Proteomes" id="UP000051952"/>
    </source>
</evidence>
<dbReference type="AlphaFoldDB" id="A0A0S4JEV2"/>
<keyword evidence="1" id="KW-0732">Signal</keyword>
<evidence type="ECO:0008006" key="4">
    <source>
        <dbReference type="Google" id="ProtNLM"/>
    </source>
</evidence>